<evidence type="ECO:0008006" key="3">
    <source>
        <dbReference type="Google" id="ProtNLM"/>
    </source>
</evidence>
<organism evidence="1 2">
    <name type="scientific">Spirulina subsalsa FACHB-351</name>
    <dbReference type="NCBI Taxonomy" id="234711"/>
    <lineage>
        <taxon>Bacteria</taxon>
        <taxon>Bacillati</taxon>
        <taxon>Cyanobacteriota</taxon>
        <taxon>Cyanophyceae</taxon>
        <taxon>Spirulinales</taxon>
        <taxon>Spirulinaceae</taxon>
        <taxon>Spirulina</taxon>
    </lineage>
</organism>
<proteinExistence type="predicted"/>
<sequence length="81" mass="8874">MLHHYNFCRHCGQISNPAASLLEQESCPVCGSEDLEACAPSILPLATLPVVEKTSLWVKFTRKLAQDNCTPVNFVETVAIS</sequence>
<dbReference type="Proteomes" id="UP001526426">
    <property type="component" value="Unassembled WGS sequence"/>
</dbReference>
<evidence type="ECO:0000313" key="2">
    <source>
        <dbReference type="Proteomes" id="UP001526426"/>
    </source>
</evidence>
<comment type="caution">
    <text evidence="1">The sequence shown here is derived from an EMBL/GenBank/DDBJ whole genome shotgun (WGS) entry which is preliminary data.</text>
</comment>
<dbReference type="RefSeq" id="WP_265262569.1">
    <property type="nucleotide sequence ID" value="NZ_JAIHOM010000004.1"/>
</dbReference>
<reference evidence="1 2" key="1">
    <citation type="submission" date="2021-08" db="EMBL/GenBank/DDBJ databases">
        <title>Draft genome sequence of Spirulina subsalsa with high tolerance to salinity and hype-accumulation of phycocyanin.</title>
        <authorList>
            <person name="Pei H."/>
            <person name="Jiang L."/>
        </authorList>
    </citation>
    <scope>NUCLEOTIDE SEQUENCE [LARGE SCALE GENOMIC DNA]</scope>
    <source>
        <strain evidence="1 2">FACHB-351</strain>
    </source>
</reference>
<accession>A0ABT3L086</accession>
<protein>
    <recommendedName>
        <fullName evidence="3">Rubredoxin</fullName>
    </recommendedName>
</protein>
<evidence type="ECO:0000313" key="1">
    <source>
        <dbReference type="EMBL" id="MCW6034911.1"/>
    </source>
</evidence>
<keyword evidence="2" id="KW-1185">Reference proteome</keyword>
<dbReference type="EMBL" id="JAIHOM010000004">
    <property type="protein sequence ID" value="MCW6034911.1"/>
    <property type="molecule type" value="Genomic_DNA"/>
</dbReference>
<gene>
    <name evidence="1" type="ORF">K4A83_01295</name>
</gene>
<name>A0ABT3L086_9CYAN</name>